<dbReference type="OrthoDB" id="10051804at2759"/>
<name>A0A7R9Q564_9ACAR</name>
<sequence length="585" mass="66968">MTYHFSIEIDSTGKLAIEEENSGKKLWKLSVIMFLITISLLIMIGLFIVEGLQCRQTDEEADQCGQHLTFFGDPDVVIPLNEDDMVRHCKLMFDSIKCLQQYARTCLPTFPQQALQIFTYDMKQVIQQRCHSPLVRQNFLEYAKCWSPKSRMHKTNICSDKHIVQLEYIRWHVDPEHQIPAICCTYHQRHDCIKREISDICDDQNVEYVIEIIDGSTQAMFEFTCDQFTSTKSCNRLFNATVWEPLKNVVNTNDEKLLAARHKHKSSLGPIVAIITHFEISMLDGVKCLHDFGRNCLSAFPKQALGILTNRLRKVILRRCRRRRERDRFLAFAKCLQPRGRLRRTNACVDKHIVQLEYIKARVGLDSTLQAICCTFHQRNDCVQREMSAICDQTDVDYLMKIIDDSTKDVTTFACGRYASTESCDRHFQASVWQPLKDIADTFLDNQKKGEENLKTLSRSKASVWVDTNKGNIFSTSIGSSHIEKDKNGNNGTGAAVGRSSNMLLTLMIQPGGQTPVTEVRASDGHESSLKPILLLLQQQQDLSELLLEKQEKVEKMNVHLQQQVSMATSPALSPYYCCYNNSKT</sequence>
<evidence type="ECO:0000313" key="3">
    <source>
        <dbReference type="Proteomes" id="UP000759131"/>
    </source>
</evidence>
<proteinExistence type="predicted"/>
<protein>
    <submittedName>
        <fullName evidence="2">Uncharacterized protein</fullName>
    </submittedName>
</protein>
<organism evidence="2">
    <name type="scientific">Medioppia subpectinata</name>
    <dbReference type="NCBI Taxonomy" id="1979941"/>
    <lineage>
        <taxon>Eukaryota</taxon>
        <taxon>Metazoa</taxon>
        <taxon>Ecdysozoa</taxon>
        <taxon>Arthropoda</taxon>
        <taxon>Chelicerata</taxon>
        <taxon>Arachnida</taxon>
        <taxon>Acari</taxon>
        <taxon>Acariformes</taxon>
        <taxon>Sarcoptiformes</taxon>
        <taxon>Oribatida</taxon>
        <taxon>Brachypylina</taxon>
        <taxon>Oppioidea</taxon>
        <taxon>Oppiidae</taxon>
        <taxon>Medioppia</taxon>
    </lineage>
</organism>
<gene>
    <name evidence="2" type="ORF">OSB1V03_LOCUS13407</name>
</gene>
<evidence type="ECO:0000313" key="2">
    <source>
        <dbReference type="EMBL" id="CAD7633008.1"/>
    </source>
</evidence>
<dbReference type="Proteomes" id="UP000759131">
    <property type="component" value="Unassembled WGS sequence"/>
</dbReference>
<reference evidence="2" key="1">
    <citation type="submission" date="2020-11" db="EMBL/GenBank/DDBJ databases">
        <authorList>
            <person name="Tran Van P."/>
        </authorList>
    </citation>
    <scope>NUCLEOTIDE SEQUENCE</scope>
</reference>
<feature type="transmembrane region" description="Helical" evidence="1">
    <location>
        <begin position="29"/>
        <end position="49"/>
    </location>
</feature>
<keyword evidence="1" id="KW-0812">Transmembrane</keyword>
<keyword evidence="1" id="KW-1133">Transmembrane helix</keyword>
<keyword evidence="1" id="KW-0472">Membrane</keyword>
<dbReference type="EMBL" id="CAJPIZ010011954">
    <property type="protein sequence ID" value="CAG2113438.1"/>
    <property type="molecule type" value="Genomic_DNA"/>
</dbReference>
<evidence type="ECO:0000256" key="1">
    <source>
        <dbReference type="SAM" id="Phobius"/>
    </source>
</evidence>
<keyword evidence="3" id="KW-1185">Reference proteome</keyword>
<dbReference type="AlphaFoldDB" id="A0A7R9Q564"/>
<dbReference type="PANTHER" id="PTHR33964">
    <property type="entry name" value="RE45066P-RELATED"/>
    <property type="match status" value="1"/>
</dbReference>
<dbReference type="PANTHER" id="PTHR33964:SF1">
    <property type="entry name" value="RE45066P"/>
    <property type="match status" value="1"/>
</dbReference>
<accession>A0A7R9Q564</accession>
<dbReference type="EMBL" id="OC866529">
    <property type="protein sequence ID" value="CAD7633008.1"/>
    <property type="molecule type" value="Genomic_DNA"/>
</dbReference>